<evidence type="ECO:0000313" key="1">
    <source>
        <dbReference type="EMBL" id="GLR12939.1"/>
    </source>
</evidence>
<dbReference type="EMBL" id="BSOG01000002">
    <property type="protein sequence ID" value="GLR12939.1"/>
    <property type="molecule type" value="Genomic_DNA"/>
</dbReference>
<proteinExistence type="predicted"/>
<sequence length="64" mass="6978">MPLHDEEREAVVCKLDDKRTPEGPRRGQCLDDAAHKEHETFQGVSVKCSGSKAVILATSTKLGT</sequence>
<name>A0ABQ5YDR2_9NEIS</name>
<dbReference type="Proteomes" id="UP001156706">
    <property type="component" value="Unassembled WGS sequence"/>
</dbReference>
<gene>
    <name evidence="1" type="ORF">GCM10007907_17290</name>
</gene>
<accession>A0ABQ5YDR2</accession>
<comment type="caution">
    <text evidence="1">The sequence shown here is derived from an EMBL/GenBank/DDBJ whole genome shotgun (WGS) entry which is preliminary data.</text>
</comment>
<keyword evidence="2" id="KW-1185">Reference proteome</keyword>
<evidence type="ECO:0008006" key="3">
    <source>
        <dbReference type="Google" id="ProtNLM"/>
    </source>
</evidence>
<organism evidence="1 2">
    <name type="scientific">Chitinimonas prasina</name>
    <dbReference type="NCBI Taxonomy" id="1434937"/>
    <lineage>
        <taxon>Bacteria</taxon>
        <taxon>Pseudomonadati</taxon>
        <taxon>Pseudomonadota</taxon>
        <taxon>Betaproteobacteria</taxon>
        <taxon>Neisseriales</taxon>
        <taxon>Chitinibacteraceae</taxon>
        <taxon>Chitinimonas</taxon>
    </lineage>
</organism>
<protein>
    <recommendedName>
        <fullName evidence="3">Transposase</fullName>
    </recommendedName>
</protein>
<evidence type="ECO:0000313" key="2">
    <source>
        <dbReference type="Proteomes" id="UP001156706"/>
    </source>
</evidence>
<reference evidence="2" key="1">
    <citation type="journal article" date="2019" name="Int. J. Syst. Evol. Microbiol.">
        <title>The Global Catalogue of Microorganisms (GCM) 10K type strain sequencing project: providing services to taxonomists for standard genome sequencing and annotation.</title>
        <authorList>
            <consortium name="The Broad Institute Genomics Platform"/>
            <consortium name="The Broad Institute Genome Sequencing Center for Infectious Disease"/>
            <person name="Wu L."/>
            <person name="Ma J."/>
        </authorList>
    </citation>
    <scope>NUCLEOTIDE SEQUENCE [LARGE SCALE GENOMIC DNA]</scope>
    <source>
        <strain evidence="2">NBRC 110044</strain>
    </source>
</reference>